<evidence type="ECO:0000313" key="3">
    <source>
        <dbReference type="Proteomes" id="UP001169063"/>
    </source>
</evidence>
<reference evidence="2" key="1">
    <citation type="submission" date="2023-07" db="EMBL/GenBank/DDBJ databases">
        <title>Brevundimonas soil sp. nov., isolated from the soil of chemical plant.</title>
        <authorList>
            <person name="Wu N."/>
        </authorList>
    </citation>
    <scope>NUCLEOTIDE SEQUENCE</scope>
    <source>
        <strain evidence="2">XZ-24</strain>
    </source>
</reference>
<keyword evidence="3" id="KW-1185">Reference proteome</keyword>
<evidence type="ECO:0000259" key="1">
    <source>
        <dbReference type="PROSITE" id="PS50404"/>
    </source>
</evidence>
<dbReference type="InterPro" id="IPR036249">
    <property type="entry name" value="Thioredoxin-like_sf"/>
</dbReference>
<dbReference type="PANTHER" id="PTHR42673">
    <property type="entry name" value="MALEYLACETOACETATE ISOMERASE"/>
    <property type="match status" value="1"/>
</dbReference>
<dbReference type="Gene3D" id="3.40.30.10">
    <property type="entry name" value="Glutaredoxin"/>
    <property type="match status" value="1"/>
</dbReference>
<name>A0ABT8SMS9_9CAUL</name>
<dbReference type="SUPFAM" id="SSF47616">
    <property type="entry name" value="GST C-terminal domain-like"/>
    <property type="match status" value="1"/>
</dbReference>
<proteinExistence type="predicted"/>
<gene>
    <name evidence="2" type="ORF">Q0812_10170</name>
</gene>
<dbReference type="InterPro" id="IPR040079">
    <property type="entry name" value="Glutathione_S-Trfase"/>
</dbReference>
<feature type="domain" description="GST N-terminal" evidence="1">
    <location>
        <begin position="1"/>
        <end position="81"/>
    </location>
</feature>
<organism evidence="2 3">
    <name type="scientific">Peiella sedimenti</name>
    <dbReference type="NCBI Taxonomy" id="3061083"/>
    <lineage>
        <taxon>Bacteria</taxon>
        <taxon>Pseudomonadati</taxon>
        <taxon>Pseudomonadota</taxon>
        <taxon>Alphaproteobacteria</taxon>
        <taxon>Caulobacterales</taxon>
        <taxon>Caulobacteraceae</taxon>
        <taxon>Peiella</taxon>
    </lineage>
</organism>
<dbReference type="CDD" id="cd03043">
    <property type="entry name" value="GST_N_1"/>
    <property type="match status" value="1"/>
</dbReference>
<dbReference type="CDD" id="cd03194">
    <property type="entry name" value="GST_C_3"/>
    <property type="match status" value="1"/>
</dbReference>
<dbReference type="Gene3D" id="1.20.1050.10">
    <property type="match status" value="1"/>
</dbReference>
<dbReference type="Pfam" id="PF13409">
    <property type="entry name" value="GST_N_2"/>
    <property type="match status" value="1"/>
</dbReference>
<dbReference type="SFLD" id="SFLDS00019">
    <property type="entry name" value="Glutathione_Transferase_(cytos"/>
    <property type="match status" value="1"/>
</dbReference>
<accession>A0ABT8SMS9</accession>
<dbReference type="InterPro" id="IPR004045">
    <property type="entry name" value="Glutathione_S-Trfase_N"/>
</dbReference>
<evidence type="ECO:0000313" key="2">
    <source>
        <dbReference type="EMBL" id="MDO1559791.1"/>
    </source>
</evidence>
<dbReference type="InterPro" id="IPR036282">
    <property type="entry name" value="Glutathione-S-Trfase_C_sf"/>
</dbReference>
<dbReference type="EMBL" id="JAUKTR010000004">
    <property type="protein sequence ID" value="MDO1559791.1"/>
    <property type="molecule type" value="Genomic_DNA"/>
</dbReference>
<dbReference type="PANTHER" id="PTHR42673:SF4">
    <property type="entry name" value="MALEYLACETOACETATE ISOMERASE"/>
    <property type="match status" value="1"/>
</dbReference>
<dbReference type="PROSITE" id="PS50404">
    <property type="entry name" value="GST_NTER"/>
    <property type="match status" value="1"/>
</dbReference>
<protein>
    <submittedName>
        <fullName evidence="2">Glutathione S-transferase family protein</fullName>
    </submittedName>
</protein>
<dbReference type="SUPFAM" id="SSF52833">
    <property type="entry name" value="Thioredoxin-like"/>
    <property type="match status" value="1"/>
</dbReference>
<dbReference type="Proteomes" id="UP001169063">
    <property type="component" value="Unassembled WGS sequence"/>
</dbReference>
<sequence length="220" mass="24522">MELIVGDRMFSTWSLRPWLVLKKTGLEFSVTEIPLYGPSSDAKLAVHSPSRRVPVLKADGETIWDSLAIVLWIAEAAPEAPVWPRDPVARALCRSVVCEMHSGFMGMRNDLGMGPQFPMVGPSDGRRTEVTEAAAADVRRIVAMWREMRGRFGAGGPYLFGEWSVADAFFTPVATRFRRHGVDLADYGDDETAVVYAQTLLAQPDFLEWEREAKPLDHSL</sequence>
<comment type="caution">
    <text evidence="2">The sequence shown here is derived from an EMBL/GenBank/DDBJ whole genome shotgun (WGS) entry which is preliminary data.</text>
</comment>